<keyword evidence="4" id="KW-1185">Reference proteome</keyword>
<comment type="caution">
    <text evidence="3">The sequence shown here is derived from an EMBL/GenBank/DDBJ whole genome shotgun (WGS) entry which is preliminary data.</text>
</comment>
<sequence>MSAALRRVQLTLHPARWTTRRCLHASPVHFAQTVQDSSSASSQTTEPPNSTVRKARRKAKKSESAPADTPAPTNTVQRHIDRFPDIDPRGSVALEDVERYRVPSRSKKLDPNSSTYEDLFLSTVNNLTQSFTSPQLRQFIELYGSNPPPLRTKAALATYIVEEQWKYPSLEKVRQEKIDWTEQEDIQVPMDPSQSFLLIGKDGTNIFELSKRYGVYLAFTANPMSLRVKGLKGSVKKIQGYLSAFKKDIELSTFYLPVKHRISAETEQVISRLSGAYIKMADDLKISVTFLRNKPETLALAKRLVVEAAAPKPTSVAQAIYLPEESSDTSTVARSLYPFSPLHVLPWQTRTSPVFRYRRVGTTTRSPHLLDAELTEELPSGVGSIFNQHNTKVNLKTLVSDSFAASTSVNNRRTISISPGHILFALKANERSMLPPISGVVGFQELLNWTKNNPTQVQFSPSIPRIVESAAPQKELHVRRVVYQFQGMPQEHNPNPRLTMSLEMPYSQSLTETSPGDWSTQTAYKMEDAAIVLRSTVSIDLLVPDKQVDLRISAESEEKVPPSKWPKELKAFVSRLSSSTPEPEEIPLSITHAENTYLLQSNQRVRRSIRNLALNDVDMDRKEIFSEDAVDLESGENSVVCKLSYEDCENDSDWTALLQSCNGLAASP</sequence>
<feature type="compositionally biased region" description="Basic and acidic residues" evidence="2">
    <location>
        <begin position="78"/>
        <end position="88"/>
    </location>
</feature>
<dbReference type="AlphaFoldDB" id="A0A8H4R6N5"/>
<name>A0A8H4R6N5_9AGAR</name>
<dbReference type="GO" id="GO:0003723">
    <property type="term" value="F:RNA binding"/>
    <property type="evidence" value="ECO:0007669"/>
    <property type="project" value="UniProtKB-UniRule"/>
</dbReference>
<feature type="region of interest" description="Disordered" evidence="2">
    <location>
        <begin position="33"/>
        <end position="88"/>
    </location>
</feature>
<evidence type="ECO:0000256" key="2">
    <source>
        <dbReference type="SAM" id="MobiDB-lite"/>
    </source>
</evidence>
<dbReference type="PROSITE" id="PS50084">
    <property type="entry name" value="KH_TYPE_1"/>
    <property type="match status" value="1"/>
</dbReference>
<feature type="compositionally biased region" description="Polar residues" evidence="2">
    <location>
        <begin position="33"/>
        <end position="52"/>
    </location>
</feature>
<protein>
    <submittedName>
        <fullName evidence="3">Uncharacterized protein</fullName>
    </submittedName>
</protein>
<dbReference type="EMBL" id="JAACJL010000001">
    <property type="protein sequence ID" value="KAF4623151.1"/>
    <property type="molecule type" value="Genomic_DNA"/>
</dbReference>
<evidence type="ECO:0000256" key="1">
    <source>
        <dbReference type="PROSITE-ProRule" id="PRU00117"/>
    </source>
</evidence>
<reference evidence="3 4" key="1">
    <citation type="submission" date="2019-12" db="EMBL/GenBank/DDBJ databases">
        <authorList>
            <person name="Floudas D."/>
            <person name="Bentzer J."/>
            <person name="Ahren D."/>
            <person name="Johansson T."/>
            <person name="Persson P."/>
            <person name="Tunlid A."/>
        </authorList>
    </citation>
    <scope>NUCLEOTIDE SEQUENCE [LARGE SCALE GENOMIC DNA]</scope>
    <source>
        <strain evidence="3 4">CBS 102.39</strain>
    </source>
</reference>
<proteinExistence type="predicted"/>
<keyword evidence="1" id="KW-0694">RNA-binding</keyword>
<dbReference type="Proteomes" id="UP000521872">
    <property type="component" value="Unassembled WGS sequence"/>
</dbReference>
<evidence type="ECO:0000313" key="3">
    <source>
        <dbReference type="EMBL" id="KAF4623151.1"/>
    </source>
</evidence>
<organism evidence="3 4">
    <name type="scientific">Agrocybe pediades</name>
    <dbReference type="NCBI Taxonomy" id="84607"/>
    <lineage>
        <taxon>Eukaryota</taxon>
        <taxon>Fungi</taxon>
        <taxon>Dikarya</taxon>
        <taxon>Basidiomycota</taxon>
        <taxon>Agaricomycotina</taxon>
        <taxon>Agaricomycetes</taxon>
        <taxon>Agaricomycetidae</taxon>
        <taxon>Agaricales</taxon>
        <taxon>Agaricineae</taxon>
        <taxon>Strophariaceae</taxon>
        <taxon>Agrocybe</taxon>
    </lineage>
</organism>
<gene>
    <name evidence="3" type="ORF">D9613_001898</name>
</gene>
<evidence type="ECO:0000313" key="4">
    <source>
        <dbReference type="Proteomes" id="UP000521872"/>
    </source>
</evidence>
<accession>A0A8H4R6N5</accession>